<feature type="transmembrane region" description="Helical" evidence="1">
    <location>
        <begin position="21"/>
        <end position="40"/>
    </location>
</feature>
<protein>
    <submittedName>
        <fullName evidence="3">HPP domain-containing protein</fullName>
    </submittedName>
</protein>
<organism evidence="3 4">
    <name type="scientific">Pseudomonas nitroreducens</name>
    <dbReference type="NCBI Taxonomy" id="46680"/>
    <lineage>
        <taxon>Bacteria</taxon>
        <taxon>Pseudomonadati</taxon>
        <taxon>Pseudomonadota</taxon>
        <taxon>Gammaproteobacteria</taxon>
        <taxon>Pseudomonadales</taxon>
        <taxon>Pseudomonadaceae</taxon>
        <taxon>Pseudomonas</taxon>
    </lineage>
</organism>
<gene>
    <name evidence="3" type="ORF">FEA48_12165</name>
</gene>
<feature type="domain" description="HPP transmembrane region" evidence="2">
    <location>
        <begin position="15"/>
        <end position="171"/>
    </location>
</feature>
<feature type="transmembrane region" description="Helical" evidence="1">
    <location>
        <begin position="148"/>
        <end position="167"/>
    </location>
</feature>
<evidence type="ECO:0000313" key="3">
    <source>
        <dbReference type="EMBL" id="TLP74956.1"/>
    </source>
</evidence>
<dbReference type="AlphaFoldDB" id="A0A5R9AAZ8"/>
<keyword evidence="1" id="KW-0472">Membrane</keyword>
<dbReference type="InterPro" id="IPR007065">
    <property type="entry name" value="HPP"/>
</dbReference>
<reference evidence="4" key="2">
    <citation type="submission" date="2019-06" db="EMBL/GenBank/DDBJ databases">
        <title>AzeR, a transcriptional regulator that responds to azelaic acid in Pseudomonas nitroreducens.</title>
        <authorList>
            <person name="Bez C."/>
            <person name="Javvadi S.G."/>
            <person name="Bertani I."/>
            <person name="Devescovi G."/>
            <person name="Studholme D.J."/>
            <person name="Geller A."/>
            <person name="Levy A."/>
            <person name="Venturi V."/>
        </authorList>
    </citation>
    <scope>NUCLEOTIDE SEQUENCE [LARGE SCALE GENOMIC DNA]</scope>
    <source>
        <strain evidence="4">DSM 9128</strain>
    </source>
</reference>
<dbReference type="RefSeq" id="WP_138214028.1">
    <property type="nucleotide sequence ID" value="NZ_VASG01000003.1"/>
</dbReference>
<proteinExistence type="predicted"/>
<evidence type="ECO:0000313" key="4">
    <source>
        <dbReference type="Proteomes" id="UP000307510"/>
    </source>
</evidence>
<dbReference type="PANTHER" id="PTHR33741:SF5">
    <property type="entry name" value="TRANSMEMBRANE PROTEIN DDB_G0269096-RELATED"/>
    <property type="match status" value="1"/>
</dbReference>
<evidence type="ECO:0000259" key="2">
    <source>
        <dbReference type="Pfam" id="PF04982"/>
    </source>
</evidence>
<dbReference type="PANTHER" id="PTHR33741">
    <property type="entry name" value="TRANSMEMBRANE PROTEIN DDB_G0269096-RELATED"/>
    <property type="match status" value="1"/>
</dbReference>
<dbReference type="Proteomes" id="UP000307510">
    <property type="component" value="Unassembled WGS sequence"/>
</dbReference>
<feature type="transmembrane region" description="Helical" evidence="1">
    <location>
        <begin position="123"/>
        <end position="142"/>
    </location>
</feature>
<comment type="caution">
    <text evidence="3">The sequence shown here is derived from an EMBL/GenBank/DDBJ whole genome shotgun (WGS) entry which is preliminary data.</text>
</comment>
<dbReference type="InterPro" id="IPR058581">
    <property type="entry name" value="TM_HPP"/>
</dbReference>
<evidence type="ECO:0000256" key="1">
    <source>
        <dbReference type="SAM" id="Phobius"/>
    </source>
</evidence>
<dbReference type="Pfam" id="PF04982">
    <property type="entry name" value="TM_HPP"/>
    <property type="match status" value="1"/>
</dbReference>
<feature type="transmembrane region" description="Helical" evidence="1">
    <location>
        <begin position="46"/>
        <end position="64"/>
    </location>
</feature>
<sequence>MKRFLHLFGWRANATSHLEKWLSAIGALCGIAAIYAVTHWVLPGEAAIWVVASMGASAVLLFAVPHGALSQPWAVLGGQVLSAIVGVICQKLFPDQPFTPALAVGAAILVMHYARCIHPPGGATALAAVSGGPAVTALGFHYVLSPVLLNVVLILLVAVLFNGLFAWRRYPAPLARLPDSPKLPAGPSPEDLYHALRKMDSFIDVQFDDLLKILQLAQEHAQAQRLTPEDVLLGASYSNALSGDAWAVRQVIDDHPDKRGRQDQVVYKVVAGAGKGNTGVCRRQDLLDWAAHPVIAQGDGWVRSTAQDSAKNALQRQIKGETPLA</sequence>
<name>A0A5R9AAZ8_PSENT</name>
<keyword evidence="1" id="KW-1133">Transmembrane helix</keyword>
<accession>A0A5R9AAZ8</accession>
<reference evidence="3 4" key="1">
    <citation type="submission" date="2019-05" db="EMBL/GenBank/DDBJ databases">
        <authorList>
            <person name="Moore K."/>
            <person name="O'Neill P."/>
            <person name="Farbos A."/>
            <person name="Studholme D.J."/>
        </authorList>
    </citation>
    <scope>NUCLEOTIDE SEQUENCE [LARGE SCALE GENOMIC DNA]</scope>
    <source>
        <strain evidence="3 4">DSM 9128</strain>
    </source>
</reference>
<dbReference type="EMBL" id="VASG01000003">
    <property type="protein sequence ID" value="TLP74956.1"/>
    <property type="molecule type" value="Genomic_DNA"/>
</dbReference>
<keyword evidence="1" id="KW-0812">Transmembrane</keyword>